<sequence>VRNASDANELTFHLLDAVLTHLRITRGPVPQSAASAVVSTAFNNANQQHGAYGSDAAGGAGQKLFPNDVVTAIIKNFARTQNGSVGITQEEVAMQAQRHGTSISEVRTAMKSLLNEGKIFNVDNTHFTA</sequence>
<dbReference type="VEuPathDB" id="TriTrypDB:BSAL_36145"/>
<protein>
    <submittedName>
        <fullName evidence="2">Replication factor A 28 kDa, putative</fullName>
    </submittedName>
</protein>
<evidence type="ECO:0000313" key="2">
    <source>
        <dbReference type="EMBL" id="CUG92210.1"/>
    </source>
</evidence>
<evidence type="ECO:0000259" key="1">
    <source>
        <dbReference type="Pfam" id="PF08784"/>
    </source>
</evidence>
<accession>A0A0S4JPP2</accession>
<name>A0A0S4JPP2_BODSA</name>
<dbReference type="InterPro" id="IPR036388">
    <property type="entry name" value="WH-like_DNA-bd_sf"/>
</dbReference>
<dbReference type="Gene3D" id="1.10.10.10">
    <property type="entry name" value="Winged helix-like DNA-binding domain superfamily/Winged helix DNA-binding domain"/>
    <property type="match status" value="1"/>
</dbReference>
<dbReference type="Proteomes" id="UP000051952">
    <property type="component" value="Unassembled WGS sequence"/>
</dbReference>
<keyword evidence="3" id="KW-1185">Reference proteome</keyword>
<feature type="domain" description="Replication protein A C-terminal" evidence="1">
    <location>
        <begin position="21"/>
        <end position="121"/>
    </location>
</feature>
<dbReference type="AlphaFoldDB" id="A0A0S4JPP2"/>
<gene>
    <name evidence="2" type="ORF">BSAL_36145</name>
</gene>
<dbReference type="Pfam" id="PF08784">
    <property type="entry name" value="RPA_C"/>
    <property type="match status" value="1"/>
</dbReference>
<dbReference type="OrthoDB" id="25571at2759"/>
<organism evidence="2 3">
    <name type="scientific">Bodo saltans</name>
    <name type="common">Flagellated protozoan</name>
    <dbReference type="NCBI Taxonomy" id="75058"/>
    <lineage>
        <taxon>Eukaryota</taxon>
        <taxon>Discoba</taxon>
        <taxon>Euglenozoa</taxon>
        <taxon>Kinetoplastea</taxon>
        <taxon>Metakinetoplastina</taxon>
        <taxon>Eubodonida</taxon>
        <taxon>Bodonidae</taxon>
        <taxon>Bodo</taxon>
    </lineage>
</organism>
<feature type="non-terminal residue" evidence="2">
    <location>
        <position position="1"/>
    </location>
</feature>
<evidence type="ECO:0000313" key="3">
    <source>
        <dbReference type="Proteomes" id="UP000051952"/>
    </source>
</evidence>
<dbReference type="EMBL" id="CYKH01002019">
    <property type="protein sequence ID" value="CUG92210.1"/>
    <property type="molecule type" value="Genomic_DNA"/>
</dbReference>
<proteinExistence type="predicted"/>
<reference evidence="3" key="1">
    <citation type="submission" date="2015-09" db="EMBL/GenBank/DDBJ databases">
        <authorList>
            <consortium name="Pathogen Informatics"/>
        </authorList>
    </citation>
    <scope>NUCLEOTIDE SEQUENCE [LARGE SCALE GENOMIC DNA]</scope>
    <source>
        <strain evidence="3">Lake Konstanz</strain>
    </source>
</reference>
<dbReference type="InterPro" id="IPR014892">
    <property type="entry name" value="RPA_C"/>
</dbReference>